<organism evidence="2 3">
    <name type="scientific">Bordetella avium (strain 197N)</name>
    <dbReference type="NCBI Taxonomy" id="360910"/>
    <lineage>
        <taxon>Bacteria</taxon>
        <taxon>Pseudomonadati</taxon>
        <taxon>Pseudomonadota</taxon>
        <taxon>Betaproteobacteria</taxon>
        <taxon>Burkholderiales</taxon>
        <taxon>Alcaligenaceae</taxon>
        <taxon>Bordetella</taxon>
    </lineage>
</organism>
<keyword evidence="1" id="KW-1133">Transmembrane helix</keyword>
<protein>
    <submittedName>
        <fullName evidence="2">Membrane protein</fullName>
    </submittedName>
</protein>
<feature type="transmembrane region" description="Helical" evidence="1">
    <location>
        <begin position="49"/>
        <end position="70"/>
    </location>
</feature>
<name>Q2KVM9_BORA1</name>
<keyword evidence="1" id="KW-0472">Membrane</keyword>
<dbReference type="Proteomes" id="UP000001977">
    <property type="component" value="Chromosome"/>
</dbReference>
<keyword evidence="3" id="KW-1185">Reference proteome</keyword>
<dbReference type="KEGG" id="bav:BAV2841"/>
<gene>
    <name evidence="2" type="ordered locus">BAV2841</name>
</gene>
<reference evidence="2 3" key="1">
    <citation type="journal article" date="2006" name="J. Bacteriol.">
        <title>Comparison of the genome sequence of the poultry pathogen Bordetella avium with those of B. bronchiseptica, B. pertussis, and B. parapertussis reveals extensive diversity in surface structures associated with host interaction.</title>
        <authorList>
            <person name="Sebaihia M."/>
            <person name="Preston A."/>
            <person name="Maskell D.J."/>
            <person name="Kuzmiak H."/>
            <person name="Connell T.D."/>
            <person name="King N.D."/>
            <person name="Orndorff P.E."/>
            <person name="Miyamoto D.M."/>
            <person name="Thomson N.R."/>
            <person name="Harris D."/>
            <person name="Goble A."/>
            <person name="Lord A."/>
            <person name="Murphy L."/>
            <person name="Quail M.A."/>
            <person name="Rutter S."/>
            <person name="Squares R."/>
            <person name="Squares S."/>
            <person name="Woodward J."/>
            <person name="Parkhill J."/>
            <person name="Temple L.M."/>
        </authorList>
    </citation>
    <scope>NUCLEOTIDE SEQUENCE [LARGE SCALE GENOMIC DNA]</scope>
    <source>
        <strain evidence="2 3">197N</strain>
    </source>
</reference>
<dbReference type="HOGENOM" id="CLU_1286720_0_0_4"/>
<evidence type="ECO:0000313" key="3">
    <source>
        <dbReference type="Proteomes" id="UP000001977"/>
    </source>
</evidence>
<proteinExistence type="predicted"/>
<sequence>VNMKAQETGHSRAQAWGWLTLLVLALGLGLLLLEQIFDSSLGLSQEVKFLEVMTASGTVGAVVVALWLSFVQARKEQRKEAAVAELFQRMLVGNILAAWSDLTLLHTAAVQRDLPGLEQYLRSARAGFFFDALQAHVDKATTLSHTDLVAVANIYGALQVIDHEVRVWRRMTGVEADLDSLTRIVQTIEQLFQTFDSIPWIRRALPRRDADLVRRQPSPSPQASADQ</sequence>
<keyword evidence="1" id="KW-0812">Transmembrane</keyword>
<evidence type="ECO:0000313" key="2">
    <source>
        <dbReference type="EMBL" id="CAJ50451.1"/>
    </source>
</evidence>
<accession>Q2KVM9</accession>
<feature type="non-terminal residue" evidence="2">
    <location>
        <position position="1"/>
    </location>
</feature>
<dbReference type="EMBL" id="AM167904">
    <property type="protein sequence ID" value="CAJ50451.1"/>
    <property type="molecule type" value="Genomic_DNA"/>
</dbReference>
<evidence type="ECO:0000256" key="1">
    <source>
        <dbReference type="SAM" id="Phobius"/>
    </source>
</evidence>
<dbReference type="AlphaFoldDB" id="Q2KVM9"/>
<feature type="transmembrane region" description="Helical" evidence="1">
    <location>
        <begin position="16"/>
        <end position="37"/>
    </location>
</feature>